<reference evidence="3" key="1">
    <citation type="submission" date="2021-01" db="EMBL/GenBank/DDBJ databases">
        <authorList>
            <consortium name="Genoscope - CEA"/>
            <person name="William W."/>
        </authorList>
    </citation>
    <scope>NUCLEOTIDE SEQUENCE</scope>
</reference>
<evidence type="ECO:0000313" key="4">
    <source>
        <dbReference type="Proteomes" id="UP000689195"/>
    </source>
</evidence>
<sequence length="245" mass="28877">MLKQLEDALIKLEETSNNCFKVLEKERQNRIKITTEIEQTQQELEEILNNEEQMIRNIIAVELEKPVQIGTKFQAKLIKQIEVAKFKHVERTNMVDELLETNTNLRMELHQLEKQLQRSQAQVQDFGNQLSQKQTEFLDLQILQAAKHKELKELIEEVQEMKELLQKVKEVQYTLNKVIGKNNNNNNNNNNEFSKTNSTEEAFKLTQSKRSVNGNSLNNDYQQDKNEEFWYTLPPTPPLKLPRIK</sequence>
<keyword evidence="4" id="KW-1185">Reference proteome</keyword>
<feature type="coiled-coil region" evidence="1">
    <location>
        <begin position="23"/>
        <end position="57"/>
    </location>
</feature>
<comment type="caution">
    <text evidence="3">The sequence shown here is derived from an EMBL/GenBank/DDBJ whole genome shotgun (WGS) entry which is preliminary data.</text>
</comment>
<accession>A0A8S1Y4L1</accession>
<dbReference type="OrthoDB" id="307298at2759"/>
<proteinExistence type="predicted"/>
<evidence type="ECO:0000256" key="2">
    <source>
        <dbReference type="SAM" id="MobiDB-lite"/>
    </source>
</evidence>
<evidence type="ECO:0000256" key="1">
    <source>
        <dbReference type="SAM" id="Coils"/>
    </source>
</evidence>
<feature type="coiled-coil region" evidence="1">
    <location>
        <begin position="95"/>
        <end position="171"/>
    </location>
</feature>
<feature type="compositionally biased region" description="Polar residues" evidence="2">
    <location>
        <begin position="192"/>
        <end position="201"/>
    </location>
</feature>
<evidence type="ECO:0000313" key="3">
    <source>
        <dbReference type="EMBL" id="CAD8208815.1"/>
    </source>
</evidence>
<dbReference type="EMBL" id="CAJJDO010000152">
    <property type="protein sequence ID" value="CAD8208815.1"/>
    <property type="molecule type" value="Genomic_DNA"/>
</dbReference>
<feature type="region of interest" description="Disordered" evidence="2">
    <location>
        <begin position="180"/>
        <end position="201"/>
    </location>
</feature>
<dbReference type="AlphaFoldDB" id="A0A8S1Y4L1"/>
<protein>
    <submittedName>
        <fullName evidence="3">Uncharacterized protein</fullName>
    </submittedName>
</protein>
<name>A0A8S1Y4L1_9CILI</name>
<gene>
    <name evidence="3" type="ORF">PPENT_87.1.T1520047</name>
</gene>
<feature type="compositionally biased region" description="Low complexity" evidence="2">
    <location>
        <begin position="182"/>
        <end position="191"/>
    </location>
</feature>
<organism evidence="3 4">
    <name type="scientific">Paramecium pentaurelia</name>
    <dbReference type="NCBI Taxonomy" id="43138"/>
    <lineage>
        <taxon>Eukaryota</taxon>
        <taxon>Sar</taxon>
        <taxon>Alveolata</taxon>
        <taxon>Ciliophora</taxon>
        <taxon>Intramacronucleata</taxon>
        <taxon>Oligohymenophorea</taxon>
        <taxon>Peniculida</taxon>
        <taxon>Parameciidae</taxon>
        <taxon>Paramecium</taxon>
    </lineage>
</organism>
<keyword evidence="1" id="KW-0175">Coiled coil</keyword>
<dbReference type="Proteomes" id="UP000689195">
    <property type="component" value="Unassembled WGS sequence"/>
</dbReference>